<keyword evidence="4" id="KW-1185">Reference proteome</keyword>
<gene>
    <name evidence="3" type="ORF">VHA01S_014_00420</name>
</gene>
<name>V5FJ78_9VIBR</name>
<dbReference type="SUPFAM" id="SSF56219">
    <property type="entry name" value="DNase I-like"/>
    <property type="match status" value="1"/>
</dbReference>
<organism evidence="3 4">
    <name type="scientific">Vibrio halioticoli NBRC 102217</name>
    <dbReference type="NCBI Taxonomy" id="1219072"/>
    <lineage>
        <taxon>Bacteria</taxon>
        <taxon>Pseudomonadati</taxon>
        <taxon>Pseudomonadota</taxon>
        <taxon>Gammaproteobacteria</taxon>
        <taxon>Vibrionales</taxon>
        <taxon>Vibrionaceae</taxon>
        <taxon>Vibrio</taxon>
    </lineage>
</organism>
<comment type="caution">
    <text evidence="3">The sequence shown here is derived from an EMBL/GenBank/DDBJ whole genome shotgun (WGS) entry which is preliminary data.</text>
</comment>
<dbReference type="NCBIfam" id="NF003842">
    <property type="entry name" value="PRK05421.1-4"/>
    <property type="match status" value="1"/>
</dbReference>
<feature type="domain" description="Endonuclease/exonuclease/phosphatase" evidence="2">
    <location>
        <begin position="74"/>
        <end position="279"/>
    </location>
</feature>
<keyword evidence="1" id="KW-0812">Transmembrane</keyword>
<dbReference type="Pfam" id="PF03372">
    <property type="entry name" value="Exo_endo_phos"/>
    <property type="match status" value="1"/>
</dbReference>
<dbReference type="InterPro" id="IPR005135">
    <property type="entry name" value="Endo/exonuclease/phosphatase"/>
</dbReference>
<keyword evidence="1" id="KW-1133">Transmembrane helix</keyword>
<dbReference type="Proteomes" id="UP000017800">
    <property type="component" value="Unassembled WGS sequence"/>
</dbReference>
<dbReference type="GO" id="GO:0003824">
    <property type="term" value="F:catalytic activity"/>
    <property type="evidence" value="ECO:0007669"/>
    <property type="project" value="InterPro"/>
</dbReference>
<reference evidence="3 4" key="1">
    <citation type="submission" date="2013-10" db="EMBL/GenBank/DDBJ databases">
        <authorList>
            <person name="Ichikawa N."/>
            <person name="Kimura A."/>
            <person name="Ohji S."/>
            <person name="Hosoyama A."/>
            <person name="Fujita N."/>
        </authorList>
    </citation>
    <scope>NUCLEOTIDE SEQUENCE [LARGE SCALE GENOMIC DNA]</scope>
    <source>
        <strain evidence="3 4">NBRC 102217</strain>
    </source>
</reference>
<accession>V5FJ78</accession>
<feature type="transmembrane region" description="Helical" evidence="1">
    <location>
        <begin position="9"/>
        <end position="29"/>
    </location>
</feature>
<dbReference type="RefSeq" id="WP_023403392.1">
    <property type="nucleotide sequence ID" value="NZ_BAUJ01000014.1"/>
</dbReference>
<reference evidence="3 4" key="2">
    <citation type="submission" date="2013-11" db="EMBL/GenBank/DDBJ databases">
        <title>Whole genome shotgun sequence of Vibrio halioticoli NBRC 102217.</title>
        <authorList>
            <person name="Isaki S."/>
            <person name="Kimura A."/>
            <person name="Ohji S."/>
            <person name="Hosoyama A."/>
            <person name="Fujita N."/>
            <person name="Hashimoto M."/>
            <person name="Hosoyama Y."/>
            <person name="Yamazoe A."/>
        </authorList>
    </citation>
    <scope>NUCLEOTIDE SEQUENCE [LARGE SCALE GENOMIC DNA]</scope>
    <source>
        <strain evidence="3 4">NBRC 102217</strain>
    </source>
</reference>
<dbReference type="OrthoDB" id="9793162at2"/>
<evidence type="ECO:0000313" key="4">
    <source>
        <dbReference type="Proteomes" id="UP000017800"/>
    </source>
</evidence>
<evidence type="ECO:0000313" key="3">
    <source>
        <dbReference type="EMBL" id="GAD89017.1"/>
    </source>
</evidence>
<protein>
    <recommendedName>
        <fullName evidence="2">Endonuclease/exonuclease/phosphatase domain-containing protein</fullName>
    </recommendedName>
</protein>
<sequence length="295" mass="33249">MSAHKKTRWFLFIIIGLAIATVIVFKVLFSVPDAEHLVVTDGVKDTQVESRFECQSFERNGRTLDDNGQIDVLVWNLYKQNRENWKPVLSELLKGKQLALLQEVSLTDEFKSWLYQIEWIGQQAKAFEAFDVSAGVLNLAPVYPLRICAQLDSEPWLQLPKSALFATYPLSDGSELAVGNLHAINFTLGTDEYRQQVITLVNKLKRHPGPVIFGGDFNTWSDERMQKLGQIMATAHFKEAVFPSGQRSEFMNGHVLDHIYYRDLQLITAKAPTSDASDHNPLLASFALIAAKPSL</sequence>
<dbReference type="AlphaFoldDB" id="V5FJ78"/>
<dbReference type="NCBIfam" id="NF003840">
    <property type="entry name" value="PRK05421.1-2"/>
    <property type="match status" value="1"/>
</dbReference>
<dbReference type="EMBL" id="BAUJ01000014">
    <property type="protein sequence ID" value="GAD89017.1"/>
    <property type="molecule type" value="Genomic_DNA"/>
</dbReference>
<proteinExistence type="predicted"/>
<evidence type="ECO:0000256" key="1">
    <source>
        <dbReference type="SAM" id="Phobius"/>
    </source>
</evidence>
<evidence type="ECO:0000259" key="2">
    <source>
        <dbReference type="Pfam" id="PF03372"/>
    </source>
</evidence>
<keyword evidence="1" id="KW-0472">Membrane</keyword>
<dbReference type="InterPro" id="IPR036691">
    <property type="entry name" value="Endo/exonu/phosph_ase_sf"/>
</dbReference>
<dbReference type="eggNOG" id="COG3021">
    <property type="taxonomic scope" value="Bacteria"/>
</dbReference>
<dbReference type="Gene3D" id="3.60.10.10">
    <property type="entry name" value="Endonuclease/exonuclease/phosphatase"/>
    <property type="match status" value="1"/>
</dbReference>